<proteinExistence type="predicted"/>
<protein>
    <recommendedName>
        <fullName evidence="3">Sodium:solute symporter</fullName>
    </recommendedName>
</protein>
<keyword evidence="1" id="KW-1133">Transmembrane helix</keyword>
<evidence type="ECO:0008006" key="3">
    <source>
        <dbReference type="Google" id="ProtNLM"/>
    </source>
</evidence>
<dbReference type="AlphaFoldDB" id="A0A382D4U5"/>
<dbReference type="PROSITE" id="PS50283">
    <property type="entry name" value="NA_SOLUT_SYMP_3"/>
    <property type="match status" value="1"/>
</dbReference>
<evidence type="ECO:0000256" key="1">
    <source>
        <dbReference type="SAM" id="Phobius"/>
    </source>
</evidence>
<organism evidence="2">
    <name type="scientific">marine metagenome</name>
    <dbReference type="NCBI Taxonomy" id="408172"/>
    <lineage>
        <taxon>unclassified sequences</taxon>
        <taxon>metagenomes</taxon>
        <taxon>ecological metagenomes</taxon>
    </lineage>
</organism>
<feature type="transmembrane region" description="Helical" evidence="1">
    <location>
        <begin position="6"/>
        <end position="22"/>
    </location>
</feature>
<dbReference type="GO" id="GO:0022857">
    <property type="term" value="F:transmembrane transporter activity"/>
    <property type="evidence" value="ECO:0007669"/>
    <property type="project" value="InterPro"/>
</dbReference>
<dbReference type="EMBL" id="UINC01037647">
    <property type="protein sequence ID" value="SVB33440.1"/>
    <property type="molecule type" value="Genomic_DNA"/>
</dbReference>
<feature type="non-terminal residue" evidence="2">
    <location>
        <position position="49"/>
    </location>
</feature>
<gene>
    <name evidence="2" type="ORF">METZ01_LOCUS186294</name>
</gene>
<dbReference type="InterPro" id="IPR001734">
    <property type="entry name" value="Na/solute_symporter"/>
</dbReference>
<accession>A0A382D4U5</accession>
<evidence type="ECO:0000313" key="2">
    <source>
        <dbReference type="EMBL" id="SVB33440.1"/>
    </source>
</evidence>
<reference evidence="2" key="1">
    <citation type="submission" date="2018-05" db="EMBL/GenBank/DDBJ databases">
        <authorList>
            <person name="Lanie J.A."/>
            <person name="Ng W.-L."/>
            <person name="Kazmierczak K.M."/>
            <person name="Andrzejewski T.M."/>
            <person name="Davidsen T.M."/>
            <person name="Wayne K.J."/>
            <person name="Tettelin H."/>
            <person name="Glass J.I."/>
            <person name="Rusch D."/>
            <person name="Podicherti R."/>
            <person name="Tsui H.-C.T."/>
            <person name="Winkler M.E."/>
        </authorList>
    </citation>
    <scope>NUCLEOTIDE SEQUENCE</scope>
</reference>
<name>A0A382D4U5_9ZZZZ</name>
<keyword evidence="1" id="KW-0812">Transmembrane</keyword>
<sequence>MTYLSGILIYLFALVAVGVYKIRSVKNSEDFMVAGRTLPWYILVGTLLA</sequence>
<dbReference type="GO" id="GO:0016020">
    <property type="term" value="C:membrane"/>
    <property type="evidence" value="ECO:0007669"/>
    <property type="project" value="InterPro"/>
</dbReference>
<keyword evidence="1" id="KW-0472">Membrane</keyword>